<feature type="transmembrane region" description="Helical" evidence="6">
    <location>
        <begin position="12"/>
        <end position="30"/>
    </location>
</feature>
<keyword evidence="9" id="KW-1185">Reference proteome</keyword>
<dbReference type="PANTHER" id="PTHR33021">
    <property type="entry name" value="BLUE COPPER PROTEIN"/>
    <property type="match status" value="1"/>
</dbReference>
<dbReference type="PANTHER" id="PTHR33021:SF262">
    <property type="entry name" value="EARLY NODULIN-LIKE PROTEIN 20"/>
    <property type="match status" value="1"/>
</dbReference>
<feature type="domain" description="Phytocyanin" evidence="7">
    <location>
        <begin position="35"/>
        <end position="137"/>
    </location>
</feature>
<evidence type="ECO:0000259" key="7">
    <source>
        <dbReference type="PROSITE" id="PS51485"/>
    </source>
</evidence>
<keyword evidence="2" id="KW-1015">Disulfide bond</keyword>
<comment type="caution">
    <text evidence="8">The sequence shown here is derived from an EMBL/GenBank/DDBJ whole genome shotgun (WGS) entry which is preliminary data.</text>
</comment>
<keyword evidence="6" id="KW-0472">Membrane</keyword>
<dbReference type="InterPro" id="IPR039391">
    <property type="entry name" value="Phytocyanin-like"/>
</dbReference>
<dbReference type="Gene3D" id="2.60.40.420">
    <property type="entry name" value="Cupredoxins - blue copper proteins"/>
    <property type="match status" value="1"/>
</dbReference>
<sequence>MNMEGGLRRNNIMVMTVVMMIGMGMLSGAMGREAVLHRVGGGQRTWKPNVNFSNWTIHERFYVLFFSHQVFGFDRSLYNVLEVNKTAYEKCIDTNFIKNITRGGRDVFPLTEIKPYYFLSSGGYCFHGMKLVVDVKDTPPARSPSLAKSGSSSIGGSIIVYIVLASALIDMANKLVSFI</sequence>
<dbReference type="InterPro" id="IPR003245">
    <property type="entry name" value="Phytocyanin_dom"/>
</dbReference>
<proteinExistence type="inferred from homology"/>
<gene>
    <name evidence="8" type="ORF">L1049_014396</name>
</gene>
<keyword evidence="6" id="KW-0812">Transmembrane</keyword>
<evidence type="ECO:0000256" key="6">
    <source>
        <dbReference type="SAM" id="Phobius"/>
    </source>
</evidence>
<keyword evidence="3" id="KW-0325">Glycoprotein</keyword>
<comment type="similarity">
    <text evidence="4">Belongs to the early nodulin-like (ENODL) family.</text>
</comment>
<protein>
    <recommendedName>
        <fullName evidence="7">Phytocyanin domain-containing protein</fullName>
    </recommendedName>
</protein>
<evidence type="ECO:0000256" key="2">
    <source>
        <dbReference type="ARBA" id="ARBA00023157"/>
    </source>
</evidence>
<dbReference type="Pfam" id="PF02298">
    <property type="entry name" value="Cu_bind_like"/>
    <property type="match status" value="1"/>
</dbReference>
<reference evidence="8 9" key="1">
    <citation type="journal article" date="2024" name="Plant J.">
        <title>Genome sequences and population genomics reveal climatic adaptation and genomic divergence between two closely related sweetgum species.</title>
        <authorList>
            <person name="Xu W.Q."/>
            <person name="Ren C.Q."/>
            <person name="Zhang X.Y."/>
            <person name="Comes H.P."/>
            <person name="Liu X.H."/>
            <person name="Li Y.G."/>
            <person name="Kettle C.J."/>
            <person name="Jalonen R."/>
            <person name="Gaisberger H."/>
            <person name="Ma Y.Z."/>
            <person name="Qiu Y.X."/>
        </authorList>
    </citation>
    <scope>NUCLEOTIDE SEQUENCE [LARGE SCALE GENOMIC DNA]</scope>
    <source>
        <strain evidence="8">Hangzhou</strain>
    </source>
</reference>
<dbReference type="SUPFAM" id="SSF49503">
    <property type="entry name" value="Cupredoxins"/>
    <property type="match status" value="1"/>
</dbReference>
<dbReference type="Proteomes" id="UP001415857">
    <property type="component" value="Unassembled WGS sequence"/>
</dbReference>
<keyword evidence="1" id="KW-0732">Signal</keyword>
<evidence type="ECO:0000313" key="9">
    <source>
        <dbReference type="Proteomes" id="UP001415857"/>
    </source>
</evidence>
<dbReference type="AlphaFoldDB" id="A0AAP0RMR7"/>
<evidence type="ECO:0000256" key="5">
    <source>
        <dbReference type="ARBA" id="ARBA00037626"/>
    </source>
</evidence>
<keyword evidence="6" id="KW-1133">Transmembrane helix</keyword>
<comment type="function">
    <text evidence="5">May act as a carbohydrate transporter.</text>
</comment>
<evidence type="ECO:0000256" key="4">
    <source>
        <dbReference type="ARBA" id="ARBA00035011"/>
    </source>
</evidence>
<dbReference type="EMBL" id="JBBPBK010000008">
    <property type="protein sequence ID" value="KAK9280698.1"/>
    <property type="molecule type" value="Genomic_DNA"/>
</dbReference>
<organism evidence="8 9">
    <name type="scientific">Liquidambar formosana</name>
    <name type="common">Formosan gum</name>
    <dbReference type="NCBI Taxonomy" id="63359"/>
    <lineage>
        <taxon>Eukaryota</taxon>
        <taxon>Viridiplantae</taxon>
        <taxon>Streptophyta</taxon>
        <taxon>Embryophyta</taxon>
        <taxon>Tracheophyta</taxon>
        <taxon>Spermatophyta</taxon>
        <taxon>Magnoliopsida</taxon>
        <taxon>eudicotyledons</taxon>
        <taxon>Gunneridae</taxon>
        <taxon>Pentapetalae</taxon>
        <taxon>Saxifragales</taxon>
        <taxon>Altingiaceae</taxon>
        <taxon>Liquidambar</taxon>
    </lineage>
</organism>
<dbReference type="PROSITE" id="PS51485">
    <property type="entry name" value="PHYTOCYANIN"/>
    <property type="match status" value="1"/>
</dbReference>
<evidence type="ECO:0000313" key="8">
    <source>
        <dbReference type="EMBL" id="KAK9280698.1"/>
    </source>
</evidence>
<dbReference type="FunFam" id="2.60.40.420:FF:000018">
    <property type="entry name" value="Lamin-like protein"/>
    <property type="match status" value="1"/>
</dbReference>
<dbReference type="GO" id="GO:0009055">
    <property type="term" value="F:electron transfer activity"/>
    <property type="evidence" value="ECO:0007669"/>
    <property type="project" value="InterPro"/>
</dbReference>
<evidence type="ECO:0000256" key="3">
    <source>
        <dbReference type="ARBA" id="ARBA00023180"/>
    </source>
</evidence>
<accession>A0AAP0RMR7</accession>
<dbReference type="InterPro" id="IPR008972">
    <property type="entry name" value="Cupredoxin"/>
</dbReference>
<name>A0AAP0RMR7_LIQFO</name>
<evidence type="ECO:0000256" key="1">
    <source>
        <dbReference type="ARBA" id="ARBA00022729"/>
    </source>
</evidence>
<dbReference type="GO" id="GO:0005886">
    <property type="term" value="C:plasma membrane"/>
    <property type="evidence" value="ECO:0007669"/>
    <property type="project" value="TreeGrafter"/>
</dbReference>